<keyword evidence="5" id="KW-0804">Transcription</keyword>
<dbReference type="InterPro" id="IPR039420">
    <property type="entry name" value="WalR-like"/>
</dbReference>
<dbReference type="SMART" id="SM00448">
    <property type="entry name" value="REC"/>
    <property type="match status" value="1"/>
</dbReference>
<dbReference type="Pfam" id="PF00072">
    <property type="entry name" value="Response_reg"/>
    <property type="match status" value="1"/>
</dbReference>
<gene>
    <name evidence="9" type="ORF">ACFPZN_02955</name>
</gene>
<keyword evidence="2" id="KW-0902">Two-component regulatory system</keyword>
<keyword evidence="10" id="KW-1185">Reference proteome</keyword>
<comment type="subcellular location">
    <subcellularLocation>
        <location evidence="1">Cytoplasm</location>
    </subcellularLocation>
</comment>
<dbReference type="EMBL" id="JBHSON010000003">
    <property type="protein sequence ID" value="MFC5744569.1"/>
    <property type="molecule type" value="Genomic_DNA"/>
</dbReference>
<feature type="modified residue" description="4-aspartylphosphate" evidence="6">
    <location>
        <position position="59"/>
    </location>
</feature>
<proteinExistence type="predicted"/>
<dbReference type="PANTHER" id="PTHR48111">
    <property type="entry name" value="REGULATOR OF RPOS"/>
    <property type="match status" value="1"/>
</dbReference>
<dbReference type="InterPro" id="IPR011006">
    <property type="entry name" value="CheY-like_superfamily"/>
</dbReference>
<evidence type="ECO:0000256" key="1">
    <source>
        <dbReference type="ARBA" id="ARBA00004496"/>
    </source>
</evidence>
<organism evidence="9 10">
    <name type="scientific">Actinomadura rugatobispora</name>
    <dbReference type="NCBI Taxonomy" id="1994"/>
    <lineage>
        <taxon>Bacteria</taxon>
        <taxon>Bacillati</taxon>
        <taxon>Actinomycetota</taxon>
        <taxon>Actinomycetes</taxon>
        <taxon>Streptosporangiales</taxon>
        <taxon>Thermomonosporaceae</taxon>
        <taxon>Actinomadura</taxon>
    </lineage>
</organism>
<sequence>MTTTYDAERRILVACDDHEARAAVERALRFGGYTVETARDGLETMEAIDRARPDAAVLDARLPYLDGLDACRMLRLRGDDLPVLLLGSRHGLRDRIDGLEAGADDHLAKPVQPEELLARLRIMLRRARRYDREPEPGEVPRFAGLPLNAGPREGRRRREPEVVTGW</sequence>
<dbReference type="PANTHER" id="PTHR48111:SF22">
    <property type="entry name" value="REGULATOR OF RPOS"/>
    <property type="match status" value="1"/>
</dbReference>
<evidence type="ECO:0000259" key="8">
    <source>
        <dbReference type="PROSITE" id="PS50110"/>
    </source>
</evidence>
<keyword evidence="4" id="KW-0238">DNA-binding</keyword>
<reference evidence="10" key="1">
    <citation type="journal article" date="2019" name="Int. J. Syst. Evol. Microbiol.">
        <title>The Global Catalogue of Microorganisms (GCM) 10K type strain sequencing project: providing services to taxonomists for standard genome sequencing and annotation.</title>
        <authorList>
            <consortium name="The Broad Institute Genomics Platform"/>
            <consortium name="The Broad Institute Genome Sequencing Center for Infectious Disease"/>
            <person name="Wu L."/>
            <person name="Ma J."/>
        </authorList>
    </citation>
    <scope>NUCLEOTIDE SEQUENCE [LARGE SCALE GENOMIC DNA]</scope>
    <source>
        <strain evidence="10">KCTC 42087</strain>
    </source>
</reference>
<name>A0ABW0ZSF4_9ACTN</name>
<dbReference type="PROSITE" id="PS50110">
    <property type="entry name" value="RESPONSE_REGULATORY"/>
    <property type="match status" value="1"/>
</dbReference>
<dbReference type="RefSeq" id="WP_378279853.1">
    <property type="nucleotide sequence ID" value="NZ_JBHSON010000003.1"/>
</dbReference>
<protein>
    <submittedName>
        <fullName evidence="9">Response regulator transcription factor</fullName>
    </submittedName>
</protein>
<evidence type="ECO:0000256" key="7">
    <source>
        <dbReference type="SAM" id="MobiDB-lite"/>
    </source>
</evidence>
<keyword evidence="6" id="KW-0597">Phosphoprotein</keyword>
<comment type="caution">
    <text evidence="9">The sequence shown here is derived from an EMBL/GenBank/DDBJ whole genome shotgun (WGS) entry which is preliminary data.</text>
</comment>
<dbReference type="InterPro" id="IPR001789">
    <property type="entry name" value="Sig_transdc_resp-reg_receiver"/>
</dbReference>
<evidence type="ECO:0000313" key="9">
    <source>
        <dbReference type="EMBL" id="MFC5744569.1"/>
    </source>
</evidence>
<feature type="domain" description="Response regulatory" evidence="8">
    <location>
        <begin position="10"/>
        <end position="124"/>
    </location>
</feature>
<evidence type="ECO:0000256" key="2">
    <source>
        <dbReference type="ARBA" id="ARBA00023012"/>
    </source>
</evidence>
<evidence type="ECO:0000256" key="5">
    <source>
        <dbReference type="ARBA" id="ARBA00023163"/>
    </source>
</evidence>
<keyword evidence="3" id="KW-0805">Transcription regulation</keyword>
<evidence type="ECO:0000256" key="3">
    <source>
        <dbReference type="ARBA" id="ARBA00023015"/>
    </source>
</evidence>
<evidence type="ECO:0000256" key="4">
    <source>
        <dbReference type="ARBA" id="ARBA00023125"/>
    </source>
</evidence>
<evidence type="ECO:0000313" key="10">
    <source>
        <dbReference type="Proteomes" id="UP001596074"/>
    </source>
</evidence>
<feature type="compositionally biased region" description="Basic and acidic residues" evidence="7">
    <location>
        <begin position="152"/>
        <end position="166"/>
    </location>
</feature>
<dbReference type="SUPFAM" id="SSF52172">
    <property type="entry name" value="CheY-like"/>
    <property type="match status" value="1"/>
</dbReference>
<accession>A0ABW0ZSF4</accession>
<dbReference type="Proteomes" id="UP001596074">
    <property type="component" value="Unassembled WGS sequence"/>
</dbReference>
<evidence type="ECO:0000256" key="6">
    <source>
        <dbReference type="PROSITE-ProRule" id="PRU00169"/>
    </source>
</evidence>
<feature type="region of interest" description="Disordered" evidence="7">
    <location>
        <begin position="133"/>
        <end position="166"/>
    </location>
</feature>
<dbReference type="Gene3D" id="3.40.50.2300">
    <property type="match status" value="1"/>
</dbReference>